<proteinExistence type="predicted"/>
<keyword evidence="2" id="KW-1185">Reference proteome</keyword>
<evidence type="ECO:0000313" key="2">
    <source>
        <dbReference type="Proteomes" id="UP000299102"/>
    </source>
</evidence>
<evidence type="ECO:0000313" key="1">
    <source>
        <dbReference type="EMBL" id="GBP18940.1"/>
    </source>
</evidence>
<dbReference type="EMBL" id="BGZK01000102">
    <property type="protein sequence ID" value="GBP18940.1"/>
    <property type="molecule type" value="Genomic_DNA"/>
</dbReference>
<organism evidence="1 2">
    <name type="scientific">Eumeta variegata</name>
    <name type="common">Bagworm moth</name>
    <name type="synonym">Eumeta japonica</name>
    <dbReference type="NCBI Taxonomy" id="151549"/>
    <lineage>
        <taxon>Eukaryota</taxon>
        <taxon>Metazoa</taxon>
        <taxon>Ecdysozoa</taxon>
        <taxon>Arthropoda</taxon>
        <taxon>Hexapoda</taxon>
        <taxon>Insecta</taxon>
        <taxon>Pterygota</taxon>
        <taxon>Neoptera</taxon>
        <taxon>Endopterygota</taxon>
        <taxon>Lepidoptera</taxon>
        <taxon>Glossata</taxon>
        <taxon>Ditrysia</taxon>
        <taxon>Tineoidea</taxon>
        <taxon>Psychidae</taxon>
        <taxon>Oiketicinae</taxon>
        <taxon>Eumeta</taxon>
    </lineage>
</organism>
<dbReference type="Proteomes" id="UP000299102">
    <property type="component" value="Unassembled WGS sequence"/>
</dbReference>
<accession>A0A4C1TY64</accession>
<sequence>MMYNVERGAARTVRYTGTARYGTVRRERYSGTRAGTNTEGYGRAGPVRTLIPYARHITPTYDTDTYDERYTSHYLLLTIQFSNSQVVHDRDRSTVDARTRGRSYVKHRSVLREERKIDVTTRNTFNGTEMTAAHLRPRSFLRVPPYLGLVPIRSMISGIQLAKIAWTPTTKQGMYRGRQGAGRRGAAAAAGGRGRGAARALAVCVAGLCRS</sequence>
<reference evidence="1 2" key="1">
    <citation type="journal article" date="2019" name="Commun. Biol.">
        <title>The bagworm genome reveals a unique fibroin gene that provides high tensile strength.</title>
        <authorList>
            <person name="Kono N."/>
            <person name="Nakamura H."/>
            <person name="Ohtoshi R."/>
            <person name="Tomita M."/>
            <person name="Numata K."/>
            <person name="Arakawa K."/>
        </authorList>
    </citation>
    <scope>NUCLEOTIDE SEQUENCE [LARGE SCALE GENOMIC DNA]</scope>
</reference>
<comment type="caution">
    <text evidence="1">The sequence shown here is derived from an EMBL/GenBank/DDBJ whole genome shotgun (WGS) entry which is preliminary data.</text>
</comment>
<dbReference type="AlphaFoldDB" id="A0A4C1TY64"/>
<name>A0A4C1TY64_EUMVA</name>
<gene>
    <name evidence="1" type="ORF">EVAR_20472_1</name>
</gene>
<protein>
    <submittedName>
        <fullName evidence="1">Uncharacterized protein</fullName>
    </submittedName>
</protein>